<evidence type="ECO:0000256" key="10">
    <source>
        <dbReference type="ARBA" id="ARBA00050776"/>
    </source>
</evidence>
<name>A0A087M691_9HYPH</name>
<keyword evidence="13" id="KW-1185">Reference proteome</keyword>
<evidence type="ECO:0000256" key="9">
    <source>
        <dbReference type="ARBA" id="ARBA00023014"/>
    </source>
</evidence>
<evidence type="ECO:0000256" key="2">
    <source>
        <dbReference type="ARBA" id="ARBA00003120"/>
    </source>
</evidence>
<evidence type="ECO:0000256" key="6">
    <source>
        <dbReference type="ARBA" id="ARBA00022723"/>
    </source>
</evidence>
<dbReference type="GO" id="GO:0031071">
    <property type="term" value="F:cysteine desulfurase activity"/>
    <property type="evidence" value="ECO:0007669"/>
    <property type="project" value="UniProtKB-EC"/>
</dbReference>
<comment type="caution">
    <text evidence="12">The sequence shown here is derived from an EMBL/GenBank/DDBJ whole genome shotgun (WGS) entry which is preliminary data.</text>
</comment>
<organism evidence="12 13">
    <name type="scientific">Devosia riboflavina</name>
    <dbReference type="NCBI Taxonomy" id="46914"/>
    <lineage>
        <taxon>Bacteria</taxon>
        <taxon>Pseudomonadati</taxon>
        <taxon>Pseudomonadota</taxon>
        <taxon>Alphaproteobacteria</taxon>
        <taxon>Hyphomicrobiales</taxon>
        <taxon>Devosiaceae</taxon>
        <taxon>Devosia</taxon>
    </lineage>
</organism>
<evidence type="ECO:0000259" key="11">
    <source>
        <dbReference type="Pfam" id="PF00266"/>
    </source>
</evidence>
<dbReference type="STRING" id="46914.JP75_02200"/>
<dbReference type="InterPro" id="IPR015422">
    <property type="entry name" value="PyrdxlP-dep_Trfase_small"/>
</dbReference>
<dbReference type="Pfam" id="PF00266">
    <property type="entry name" value="Aminotran_5"/>
    <property type="match status" value="1"/>
</dbReference>
<protein>
    <recommendedName>
        <fullName evidence="4">Cysteine desulfurase</fullName>
    </recommendedName>
</protein>
<comment type="catalytic activity">
    <reaction evidence="10">
        <text>(sulfur carrier)-H + L-cysteine = (sulfur carrier)-SH + L-alanine</text>
        <dbReference type="Rhea" id="RHEA:43892"/>
        <dbReference type="Rhea" id="RHEA-COMP:14737"/>
        <dbReference type="Rhea" id="RHEA-COMP:14739"/>
        <dbReference type="ChEBI" id="CHEBI:29917"/>
        <dbReference type="ChEBI" id="CHEBI:35235"/>
        <dbReference type="ChEBI" id="CHEBI:57972"/>
        <dbReference type="ChEBI" id="CHEBI:64428"/>
        <dbReference type="EC" id="2.8.1.7"/>
    </reaction>
</comment>
<keyword evidence="8" id="KW-0408">Iron</keyword>
<dbReference type="SUPFAM" id="SSF53383">
    <property type="entry name" value="PLP-dependent transferases"/>
    <property type="match status" value="1"/>
</dbReference>
<feature type="domain" description="Aminotransferase class V" evidence="11">
    <location>
        <begin position="6"/>
        <end position="363"/>
    </location>
</feature>
<dbReference type="Gene3D" id="3.90.1150.10">
    <property type="entry name" value="Aspartate Aminotransferase, domain 1"/>
    <property type="match status" value="1"/>
</dbReference>
<dbReference type="PIRSF" id="PIRSF005572">
    <property type="entry name" value="NifS"/>
    <property type="match status" value="1"/>
</dbReference>
<sequence length="381" mass="39151">MAKESIYLDHNATAPLRPEARAALYAALDLTGNPSSVHAHGRKLRDLIETGRQQVARLAGAETRQVVFTGSATEALTQAVVGGARTFSAGAVAISAGEHAAVAKAADATGLPVWTIPLQPDGRIDLDQLRAALQRADDEGVTLLVAVHWVNNETGVVQPIGPISVLVGPTRHTLVIDAVQALGKVDLDFAASAADMVAISGHKIGAPAGIGALLVKGHADTVRLIPGGGQEQGRRGGTESAPLISAFGAAAAAERMNMESVRALTKRVEDGLRAIAPDVVIFGDSVERVGNVVNFAVPGVRNATAMMALDLAGLSVSAGSACSSGKVGASHVLLAMGVERDLADCALRVSFGWNSKAEDAEAFLAGFETILARHKRTGQAA</sequence>
<dbReference type="PANTHER" id="PTHR11601:SF34">
    <property type="entry name" value="CYSTEINE DESULFURASE"/>
    <property type="match status" value="1"/>
</dbReference>
<dbReference type="InterPro" id="IPR016454">
    <property type="entry name" value="Cysteine_dSase"/>
</dbReference>
<evidence type="ECO:0000256" key="7">
    <source>
        <dbReference type="ARBA" id="ARBA00022898"/>
    </source>
</evidence>
<keyword evidence="5" id="KW-0808">Transferase</keyword>
<evidence type="ECO:0000256" key="4">
    <source>
        <dbReference type="ARBA" id="ARBA00013558"/>
    </source>
</evidence>
<reference evidence="12 13" key="1">
    <citation type="submission" date="2014-08" db="EMBL/GenBank/DDBJ databases">
        <authorList>
            <person name="Hassan Y.I."/>
            <person name="Lepp D."/>
            <person name="Zhou T."/>
        </authorList>
    </citation>
    <scope>NUCLEOTIDE SEQUENCE [LARGE SCALE GENOMIC DNA]</scope>
    <source>
        <strain evidence="12 13">IFO13584</strain>
    </source>
</reference>
<keyword evidence="7" id="KW-0663">Pyridoxal phosphate</keyword>
<dbReference type="InterPro" id="IPR015421">
    <property type="entry name" value="PyrdxlP-dep_Trfase_major"/>
</dbReference>
<evidence type="ECO:0000256" key="5">
    <source>
        <dbReference type="ARBA" id="ARBA00022679"/>
    </source>
</evidence>
<dbReference type="InterPro" id="IPR015424">
    <property type="entry name" value="PyrdxlP-dep_Trfase"/>
</dbReference>
<dbReference type="RefSeq" id="WP_035078633.1">
    <property type="nucleotide sequence ID" value="NZ_JQGC01000002.1"/>
</dbReference>
<comment type="cofactor">
    <cofactor evidence="1">
        <name>pyridoxal 5'-phosphate</name>
        <dbReference type="ChEBI" id="CHEBI:597326"/>
    </cofactor>
</comment>
<evidence type="ECO:0000256" key="1">
    <source>
        <dbReference type="ARBA" id="ARBA00001933"/>
    </source>
</evidence>
<keyword evidence="9" id="KW-0411">Iron-sulfur</keyword>
<evidence type="ECO:0000313" key="13">
    <source>
        <dbReference type="Proteomes" id="UP000028981"/>
    </source>
</evidence>
<dbReference type="Gene3D" id="1.10.260.50">
    <property type="match status" value="1"/>
</dbReference>
<dbReference type="OrthoDB" id="9808002at2"/>
<proteinExistence type="inferred from homology"/>
<dbReference type="Gene3D" id="3.40.640.10">
    <property type="entry name" value="Type I PLP-dependent aspartate aminotransferase-like (Major domain)"/>
    <property type="match status" value="1"/>
</dbReference>
<dbReference type="PANTHER" id="PTHR11601">
    <property type="entry name" value="CYSTEINE DESULFURYLASE FAMILY MEMBER"/>
    <property type="match status" value="1"/>
</dbReference>
<gene>
    <name evidence="12" type="ORF">JP75_02200</name>
</gene>
<comment type="similarity">
    <text evidence="3">Belongs to the class-V pyridoxal-phosphate-dependent aminotransferase family. NifS/IscS subfamily.</text>
</comment>
<dbReference type="GO" id="GO:0046872">
    <property type="term" value="F:metal ion binding"/>
    <property type="evidence" value="ECO:0007669"/>
    <property type="project" value="UniProtKB-KW"/>
</dbReference>
<dbReference type="Proteomes" id="UP000028981">
    <property type="component" value="Unassembled WGS sequence"/>
</dbReference>
<evidence type="ECO:0000256" key="8">
    <source>
        <dbReference type="ARBA" id="ARBA00023004"/>
    </source>
</evidence>
<dbReference type="GO" id="GO:0051536">
    <property type="term" value="F:iron-sulfur cluster binding"/>
    <property type="evidence" value="ECO:0007669"/>
    <property type="project" value="UniProtKB-KW"/>
</dbReference>
<keyword evidence="6" id="KW-0479">Metal-binding</keyword>
<comment type="function">
    <text evidence="2">Catalyzes the removal of elemental sulfur atoms from cysteine to produce alanine. Seems to participate in the biosynthesis of the nitrogenase metalloclusters by providing the inorganic sulfur required for the Fe-S core formation.</text>
</comment>
<dbReference type="InterPro" id="IPR000192">
    <property type="entry name" value="Aminotrans_V_dom"/>
</dbReference>
<evidence type="ECO:0000313" key="12">
    <source>
        <dbReference type="EMBL" id="KFL32394.1"/>
    </source>
</evidence>
<accession>A0A087M691</accession>
<dbReference type="AlphaFoldDB" id="A0A087M691"/>
<evidence type="ECO:0000256" key="3">
    <source>
        <dbReference type="ARBA" id="ARBA00006490"/>
    </source>
</evidence>
<dbReference type="EMBL" id="JQGC01000002">
    <property type="protein sequence ID" value="KFL32394.1"/>
    <property type="molecule type" value="Genomic_DNA"/>
</dbReference>